<dbReference type="Gene3D" id="2.40.420.20">
    <property type="match status" value="1"/>
</dbReference>
<evidence type="ECO:0000313" key="4">
    <source>
        <dbReference type="EMBL" id="MED5016556.1"/>
    </source>
</evidence>
<keyword evidence="5" id="KW-1185">Reference proteome</keyword>
<dbReference type="Gene3D" id="2.40.50.100">
    <property type="match status" value="1"/>
</dbReference>
<dbReference type="PANTHER" id="PTHR30469">
    <property type="entry name" value="MULTIDRUG RESISTANCE PROTEIN MDTA"/>
    <property type="match status" value="1"/>
</dbReference>
<protein>
    <submittedName>
        <fullName evidence="4">RND transporter</fullName>
    </submittedName>
</protein>
<keyword evidence="3" id="KW-1133">Transmembrane helix</keyword>
<evidence type="ECO:0000256" key="3">
    <source>
        <dbReference type="SAM" id="Phobius"/>
    </source>
</evidence>
<dbReference type="Proteomes" id="UP001343257">
    <property type="component" value="Unassembled WGS sequence"/>
</dbReference>
<evidence type="ECO:0000256" key="1">
    <source>
        <dbReference type="SAM" id="Coils"/>
    </source>
</evidence>
<keyword evidence="3" id="KW-0472">Membrane</keyword>
<name>A0ABU6PQX9_9BACL</name>
<comment type="caution">
    <text evidence="4">The sequence shown here is derived from an EMBL/GenBank/DDBJ whole genome shotgun (WGS) entry which is preliminary data.</text>
</comment>
<keyword evidence="1" id="KW-0175">Coiled coil</keyword>
<evidence type="ECO:0000256" key="2">
    <source>
        <dbReference type="SAM" id="MobiDB-lite"/>
    </source>
</evidence>
<sequence>MELGKEPSNHKRKRIIQLGFIFFVGMLLFFTLFSNTLQSMNLPKVETEKPVKGSLTYKIAGSNLLQPFAELKLSNPAGWKVEQILVKEGDPVAKRQKLIRYDSKEAEQELDAAVTNLEKQKIEQQTLQDRYIQSAMGEDVMNLRNTKRDIEKGKLEIALQEQKIRAMRTSLNRQKYLTSPIDGLVTKQNAVEGLTSAGEPDLIIANNSLGYRLDIPVDAKLLSNLGLKSGEKVEVEVDAAWDQQSRKISGIITEIVNGEPLPGSANGNEAGNAETILQKTLRIKVSDSELRGGEQASIKLERRSLLEGFLVSSKAVRQDREGMYIFKVEEQPGALGNVFVARKVPIASSQTNGTATMIQSDSIDEDDKIIAESSEPLQDGDRVRMQ</sequence>
<dbReference type="Gene3D" id="1.10.287.470">
    <property type="entry name" value="Helix hairpin bin"/>
    <property type="match status" value="1"/>
</dbReference>
<gene>
    <name evidence="4" type="ORF">P9847_04460</name>
</gene>
<proteinExistence type="predicted"/>
<feature type="compositionally biased region" description="Polar residues" evidence="2">
    <location>
        <begin position="351"/>
        <end position="361"/>
    </location>
</feature>
<feature type="region of interest" description="Disordered" evidence="2">
    <location>
        <begin position="351"/>
        <end position="386"/>
    </location>
</feature>
<feature type="transmembrane region" description="Helical" evidence="3">
    <location>
        <begin position="15"/>
        <end position="33"/>
    </location>
</feature>
<reference evidence="4 5" key="1">
    <citation type="submission" date="2023-03" db="EMBL/GenBank/DDBJ databases">
        <title>Bacillus Genome Sequencing.</title>
        <authorList>
            <person name="Dunlap C."/>
        </authorList>
    </citation>
    <scope>NUCLEOTIDE SEQUENCE [LARGE SCALE GENOMIC DNA]</scope>
    <source>
        <strain evidence="4 5">NRS-52</strain>
    </source>
</reference>
<feature type="coiled-coil region" evidence="1">
    <location>
        <begin position="103"/>
        <end position="163"/>
    </location>
</feature>
<evidence type="ECO:0000313" key="5">
    <source>
        <dbReference type="Proteomes" id="UP001343257"/>
    </source>
</evidence>
<organism evidence="4 5">
    <name type="scientific">Paenibacillus chibensis</name>
    <dbReference type="NCBI Taxonomy" id="59846"/>
    <lineage>
        <taxon>Bacteria</taxon>
        <taxon>Bacillati</taxon>
        <taxon>Bacillota</taxon>
        <taxon>Bacilli</taxon>
        <taxon>Bacillales</taxon>
        <taxon>Paenibacillaceae</taxon>
        <taxon>Paenibacillus</taxon>
    </lineage>
</organism>
<dbReference type="RefSeq" id="WP_328275725.1">
    <property type="nucleotide sequence ID" value="NZ_JARTLD010000009.1"/>
</dbReference>
<accession>A0ABU6PQX9</accession>
<keyword evidence="3" id="KW-0812">Transmembrane</keyword>
<dbReference type="EMBL" id="JARTLD010000009">
    <property type="protein sequence ID" value="MED5016556.1"/>
    <property type="molecule type" value="Genomic_DNA"/>
</dbReference>
<dbReference type="PANTHER" id="PTHR30469:SF15">
    <property type="entry name" value="HLYD FAMILY OF SECRETION PROTEINS"/>
    <property type="match status" value="1"/>
</dbReference>